<keyword evidence="1" id="KW-0732">Signal</keyword>
<dbReference type="OrthoDB" id="2336871at2759"/>
<dbReference type="PANTHER" id="PTHR34587">
    <property type="entry name" value="VWFA DOMAIN-CONTAINING PROTEIN"/>
    <property type="match status" value="1"/>
</dbReference>
<dbReference type="PANTHER" id="PTHR34587:SF2">
    <property type="entry name" value="G-PROTEIN COUPLED RECEPTORS FAMILY 1 PROFILE DOMAIN-CONTAINING PROTEIN"/>
    <property type="match status" value="1"/>
</dbReference>
<gene>
    <name evidence="2" type="ORF">F8M41_024274</name>
</gene>
<dbReference type="AlphaFoldDB" id="A0A8H4EET0"/>
<comment type="caution">
    <text evidence="2">The sequence shown here is derived from an EMBL/GenBank/DDBJ whole genome shotgun (WGS) entry which is preliminary data.</text>
</comment>
<dbReference type="GO" id="GO:0005840">
    <property type="term" value="C:ribosome"/>
    <property type="evidence" value="ECO:0007669"/>
    <property type="project" value="UniProtKB-KW"/>
</dbReference>
<dbReference type="Proteomes" id="UP000439903">
    <property type="component" value="Unassembled WGS sequence"/>
</dbReference>
<keyword evidence="2" id="KW-0689">Ribosomal protein</keyword>
<feature type="signal peptide" evidence="1">
    <location>
        <begin position="1"/>
        <end position="22"/>
    </location>
</feature>
<keyword evidence="3" id="KW-1185">Reference proteome</keyword>
<evidence type="ECO:0000313" key="3">
    <source>
        <dbReference type="Proteomes" id="UP000439903"/>
    </source>
</evidence>
<protein>
    <submittedName>
        <fullName evidence="2">Putative ribosomal protein s17 protein</fullName>
    </submittedName>
</protein>
<evidence type="ECO:0000256" key="1">
    <source>
        <dbReference type="SAM" id="SignalP"/>
    </source>
</evidence>
<reference evidence="2 3" key="1">
    <citation type="journal article" date="2019" name="Environ. Microbiol.">
        <title>At the nexus of three kingdoms: the genome of the mycorrhizal fungus Gigaspora margarita provides insights into plant, endobacterial and fungal interactions.</title>
        <authorList>
            <person name="Venice F."/>
            <person name="Ghignone S."/>
            <person name="Salvioli di Fossalunga A."/>
            <person name="Amselem J."/>
            <person name="Novero M."/>
            <person name="Xianan X."/>
            <person name="Sedzielewska Toro K."/>
            <person name="Morin E."/>
            <person name="Lipzen A."/>
            <person name="Grigoriev I.V."/>
            <person name="Henrissat B."/>
            <person name="Martin F.M."/>
            <person name="Bonfante P."/>
        </authorList>
    </citation>
    <scope>NUCLEOTIDE SEQUENCE [LARGE SCALE GENOMIC DNA]</scope>
    <source>
        <strain evidence="2 3">BEG34</strain>
    </source>
</reference>
<dbReference type="EMBL" id="WTPW01000819">
    <property type="protein sequence ID" value="KAF0477124.1"/>
    <property type="molecule type" value="Genomic_DNA"/>
</dbReference>
<keyword evidence="2" id="KW-0687">Ribonucleoprotein</keyword>
<sequence>MKFNFGIVLTILLFSLISSIDASFCSGKHKGGGKQIKSGFCSDTALGQVPSIDHMTSTLIIEPKNEQTLKAHKNFTVLIKVKNLKTGDFSDPEHKYYSIPQELDDGIIKGHTHITVQHLGNEKNVPDAKVFGFFEGLNFRAKHNILKVEVDGSKLFAGKYRICTISSSFSHQPLVMPVAKRGAQDDCIRVTLTNHHKHHKRTPRRPRNWKV</sequence>
<proteinExistence type="predicted"/>
<name>A0A8H4EET0_GIGMA</name>
<accession>A0A8H4EET0</accession>
<organism evidence="2 3">
    <name type="scientific">Gigaspora margarita</name>
    <dbReference type="NCBI Taxonomy" id="4874"/>
    <lineage>
        <taxon>Eukaryota</taxon>
        <taxon>Fungi</taxon>
        <taxon>Fungi incertae sedis</taxon>
        <taxon>Mucoromycota</taxon>
        <taxon>Glomeromycotina</taxon>
        <taxon>Glomeromycetes</taxon>
        <taxon>Diversisporales</taxon>
        <taxon>Gigasporaceae</taxon>
        <taxon>Gigaspora</taxon>
    </lineage>
</organism>
<feature type="chain" id="PRO_5035003037" evidence="1">
    <location>
        <begin position="23"/>
        <end position="211"/>
    </location>
</feature>
<dbReference type="InterPro" id="IPR053216">
    <property type="entry name" value="Appressorial_penetr-assoc"/>
</dbReference>
<evidence type="ECO:0000313" key="2">
    <source>
        <dbReference type="EMBL" id="KAF0477124.1"/>
    </source>
</evidence>